<evidence type="ECO:0000313" key="2">
    <source>
        <dbReference type="EnsemblPlants" id="AES72591"/>
    </source>
</evidence>
<evidence type="ECO:0000313" key="1">
    <source>
        <dbReference type="EMBL" id="AES72591.2"/>
    </source>
</evidence>
<dbReference type="HOGENOM" id="CLU_2149569_0_0_1"/>
<reference evidence="1 3" key="1">
    <citation type="journal article" date="2011" name="Nature">
        <title>The Medicago genome provides insight into the evolution of rhizobial symbioses.</title>
        <authorList>
            <person name="Young N.D."/>
            <person name="Debelle F."/>
            <person name="Oldroyd G.E."/>
            <person name="Geurts R."/>
            <person name="Cannon S.B."/>
            <person name="Udvardi M.K."/>
            <person name="Benedito V.A."/>
            <person name="Mayer K.F."/>
            <person name="Gouzy J."/>
            <person name="Schoof H."/>
            <person name="Van de Peer Y."/>
            <person name="Proost S."/>
            <person name="Cook D.R."/>
            <person name="Meyers B.C."/>
            <person name="Spannagl M."/>
            <person name="Cheung F."/>
            <person name="De Mita S."/>
            <person name="Krishnakumar V."/>
            <person name="Gundlach H."/>
            <person name="Zhou S."/>
            <person name="Mudge J."/>
            <person name="Bharti A.K."/>
            <person name="Murray J.D."/>
            <person name="Naoumkina M.A."/>
            <person name="Rosen B."/>
            <person name="Silverstein K.A."/>
            <person name="Tang H."/>
            <person name="Rombauts S."/>
            <person name="Zhao P.X."/>
            <person name="Zhou P."/>
            <person name="Barbe V."/>
            <person name="Bardou P."/>
            <person name="Bechner M."/>
            <person name="Bellec A."/>
            <person name="Berger A."/>
            <person name="Berges H."/>
            <person name="Bidwell S."/>
            <person name="Bisseling T."/>
            <person name="Choisne N."/>
            <person name="Couloux A."/>
            <person name="Denny R."/>
            <person name="Deshpande S."/>
            <person name="Dai X."/>
            <person name="Doyle J.J."/>
            <person name="Dudez A.M."/>
            <person name="Farmer A.D."/>
            <person name="Fouteau S."/>
            <person name="Franken C."/>
            <person name="Gibelin C."/>
            <person name="Gish J."/>
            <person name="Goldstein S."/>
            <person name="Gonzalez A.J."/>
            <person name="Green P.J."/>
            <person name="Hallab A."/>
            <person name="Hartog M."/>
            <person name="Hua A."/>
            <person name="Humphray S.J."/>
            <person name="Jeong D.H."/>
            <person name="Jing Y."/>
            <person name="Jocker A."/>
            <person name="Kenton S.M."/>
            <person name="Kim D.J."/>
            <person name="Klee K."/>
            <person name="Lai H."/>
            <person name="Lang C."/>
            <person name="Lin S."/>
            <person name="Macmil S.L."/>
            <person name="Magdelenat G."/>
            <person name="Matthews L."/>
            <person name="McCorrison J."/>
            <person name="Monaghan E.L."/>
            <person name="Mun J.H."/>
            <person name="Najar F.Z."/>
            <person name="Nicholson C."/>
            <person name="Noirot C."/>
            <person name="O'Bleness M."/>
            <person name="Paule C.R."/>
            <person name="Poulain J."/>
            <person name="Prion F."/>
            <person name="Qin B."/>
            <person name="Qu C."/>
            <person name="Retzel E.F."/>
            <person name="Riddle C."/>
            <person name="Sallet E."/>
            <person name="Samain S."/>
            <person name="Samson N."/>
            <person name="Sanders I."/>
            <person name="Saurat O."/>
            <person name="Scarpelli C."/>
            <person name="Schiex T."/>
            <person name="Segurens B."/>
            <person name="Severin A.J."/>
            <person name="Sherrier D.J."/>
            <person name="Shi R."/>
            <person name="Sims S."/>
            <person name="Singer S.R."/>
            <person name="Sinharoy S."/>
            <person name="Sterck L."/>
            <person name="Viollet A."/>
            <person name="Wang B.B."/>
            <person name="Wang K."/>
            <person name="Wang M."/>
            <person name="Wang X."/>
            <person name="Warfsmann J."/>
            <person name="Weissenbach J."/>
            <person name="White D.D."/>
            <person name="White J.D."/>
            <person name="Wiley G.B."/>
            <person name="Wincker P."/>
            <person name="Xing Y."/>
            <person name="Yang L."/>
            <person name="Yao Z."/>
            <person name="Ying F."/>
            <person name="Zhai J."/>
            <person name="Zhou L."/>
            <person name="Zuber A."/>
            <person name="Denarie J."/>
            <person name="Dixon R.A."/>
            <person name="May G.D."/>
            <person name="Schwartz D.C."/>
            <person name="Rogers J."/>
            <person name="Quetier F."/>
            <person name="Town C.D."/>
            <person name="Roe B.A."/>
        </authorList>
    </citation>
    <scope>NUCLEOTIDE SEQUENCE [LARGE SCALE GENOMIC DNA]</scope>
    <source>
        <strain evidence="1">A17</strain>
        <strain evidence="2 3">cv. Jemalong A17</strain>
    </source>
</reference>
<dbReference type="Proteomes" id="UP000002051">
    <property type="component" value="Chromosome 3"/>
</dbReference>
<dbReference type="AlphaFoldDB" id="G7J893"/>
<evidence type="ECO:0000313" key="3">
    <source>
        <dbReference type="Proteomes" id="UP000002051"/>
    </source>
</evidence>
<dbReference type="InterPro" id="IPR011009">
    <property type="entry name" value="Kinase-like_dom_sf"/>
</dbReference>
<accession>G7J893</accession>
<sequence length="112" mass="12446">MTVSIYVTWLHIVKDHLLSLVIVVDERAALKALSRPIFPTITSCSSTDYKGCDFKALVMQFMPNVSEYGLGGKASTSGDVYSFGILLLEMFIARKPTDEIFKEGLSMKKFVS</sequence>
<dbReference type="PANTHER" id="PTHR48055">
    <property type="entry name" value="LEUCINE-RICH REPEAT RECEPTOR PROTEIN KINASE EMS1"/>
    <property type="match status" value="1"/>
</dbReference>
<dbReference type="SUPFAM" id="SSF56112">
    <property type="entry name" value="Protein kinase-like (PK-like)"/>
    <property type="match status" value="1"/>
</dbReference>
<keyword evidence="3" id="KW-1185">Reference proteome</keyword>
<dbReference type="STRING" id="3880.G7J893"/>
<organism evidence="1 3">
    <name type="scientific">Medicago truncatula</name>
    <name type="common">Barrel medic</name>
    <name type="synonym">Medicago tribuloides</name>
    <dbReference type="NCBI Taxonomy" id="3880"/>
    <lineage>
        <taxon>Eukaryota</taxon>
        <taxon>Viridiplantae</taxon>
        <taxon>Streptophyta</taxon>
        <taxon>Embryophyta</taxon>
        <taxon>Tracheophyta</taxon>
        <taxon>Spermatophyta</taxon>
        <taxon>Magnoliopsida</taxon>
        <taxon>eudicotyledons</taxon>
        <taxon>Gunneridae</taxon>
        <taxon>Pentapetalae</taxon>
        <taxon>rosids</taxon>
        <taxon>fabids</taxon>
        <taxon>Fabales</taxon>
        <taxon>Fabaceae</taxon>
        <taxon>Papilionoideae</taxon>
        <taxon>50 kb inversion clade</taxon>
        <taxon>NPAAA clade</taxon>
        <taxon>Hologalegina</taxon>
        <taxon>IRL clade</taxon>
        <taxon>Trifolieae</taxon>
        <taxon>Medicago</taxon>
    </lineage>
</organism>
<dbReference type="PaxDb" id="3880-AES72591"/>
<keyword evidence="1" id="KW-0675">Receptor</keyword>
<reference evidence="2" key="3">
    <citation type="submission" date="2015-04" db="UniProtKB">
        <authorList>
            <consortium name="EnsemblPlants"/>
        </authorList>
    </citation>
    <scope>IDENTIFICATION</scope>
    <source>
        <strain evidence="2">cv. Jemalong A17</strain>
    </source>
</reference>
<gene>
    <name evidence="1" type="ordered locus">MTR_3g092350</name>
</gene>
<proteinExistence type="predicted"/>
<dbReference type="PANTHER" id="PTHR48055:SF55">
    <property type="entry name" value="PROTEIN KINASE DOMAIN-CONTAINING PROTEIN"/>
    <property type="match status" value="1"/>
</dbReference>
<keyword evidence="1" id="KW-0418">Kinase</keyword>
<keyword evidence="1" id="KW-0808">Transferase</keyword>
<dbReference type="EnsemblPlants" id="AES72591">
    <property type="protein sequence ID" value="AES72591"/>
    <property type="gene ID" value="MTR_3g092350"/>
</dbReference>
<dbReference type="Gene3D" id="1.10.510.10">
    <property type="entry name" value="Transferase(Phosphotransferase) domain 1"/>
    <property type="match status" value="1"/>
</dbReference>
<reference evidence="1 3" key="2">
    <citation type="journal article" date="2014" name="BMC Genomics">
        <title>An improved genome release (version Mt4.0) for the model legume Medicago truncatula.</title>
        <authorList>
            <person name="Tang H."/>
            <person name="Krishnakumar V."/>
            <person name="Bidwell S."/>
            <person name="Rosen B."/>
            <person name="Chan A."/>
            <person name="Zhou S."/>
            <person name="Gentzbittel L."/>
            <person name="Childs K.L."/>
            <person name="Yandell M."/>
            <person name="Gundlach H."/>
            <person name="Mayer K.F."/>
            <person name="Schwartz D.C."/>
            <person name="Town C.D."/>
        </authorList>
    </citation>
    <scope>GENOME REANNOTATION</scope>
    <source>
        <strain evidence="2 3">cv. Jemalong A17</strain>
    </source>
</reference>
<dbReference type="GO" id="GO:0016301">
    <property type="term" value="F:kinase activity"/>
    <property type="evidence" value="ECO:0007669"/>
    <property type="project" value="UniProtKB-KW"/>
</dbReference>
<protein>
    <submittedName>
        <fullName evidence="1">LRR receptor-like kinase family protein, putative</fullName>
    </submittedName>
</protein>
<dbReference type="InterPro" id="IPR051564">
    <property type="entry name" value="LRR_receptor-like_kinase"/>
</dbReference>
<dbReference type="EMBL" id="CM001219">
    <property type="protein sequence ID" value="AES72591.2"/>
    <property type="molecule type" value="Genomic_DNA"/>
</dbReference>
<accession>A0A0C3VMJ4</accession>
<name>G7J893_MEDTR</name>